<comment type="catalytic activity">
    <reaction evidence="8">
        <text>guanosine(9) in tRNA + S-adenosyl-L-methionine = N(1)-methylguanosine(9) in tRNA + S-adenosyl-L-homocysteine + H(+)</text>
        <dbReference type="Rhea" id="RHEA:43156"/>
        <dbReference type="Rhea" id="RHEA-COMP:10367"/>
        <dbReference type="Rhea" id="RHEA-COMP:10368"/>
        <dbReference type="ChEBI" id="CHEBI:15378"/>
        <dbReference type="ChEBI" id="CHEBI:57856"/>
        <dbReference type="ChEBI" id="CHEBI:59789"/>
        <dbReference type="ChEBI" id="CHEBI:73542"/>
        <dbReference type="ChEBI" id="CHEBI:74269"/>
        <dbReference type="EC" id="2.1.1.221"/>
    </reaction>
</comment>
<dbReference type="FunCoup" id="F4RXN5">
    <property type="interactions" value="603"/>
</dbReference>
<dbReference type="EMBL" id="GL883128">
    <property type="protein sequence ID" value="EGG02758.1"/>
    <property type="molecule type" value="Genomic_DNA"/>
</dbReference>
<evidence type="ECO:0000256" key="6">
    <source>
        <dbReference type="ARBA" id="ARBA00031792"/>
    </source>
</evidence>
<dbReference type="STRING" id="747676.F4RXN5"/>
<sequence length="239" mass="28048">MKSKLKSNENEDEENQIKPKKSYQLQTVFDAKIIFDCEFDELMTLKETVSLNSQLSYSYSANRKSQVRFETLICTSFNGKLKERMQSNGNQQIRWSNFSFFSQSLEELINHPDQPVHSNQEEIIPTENQNQTSNLSFQKENIVYLTADSPNLITTLDPSKHYVIGAIVDHNRYKNLCYEKAERLGIHHAQLPIGEYMKELKSRKVLTVNQVLEILLNWISNHDWRKSFELVIPQRKFQL</sequence>
<evidence type="ECO:0000259" key="9">
    <source>
        <dbReference type="PROSITE" id="PS51675"/>
    </source>
</evidence>
<gene>
    <name evidence="10" type="ORF">MELLADRAFT_90649</name>
</gene>
<dbReference type="RefSeq" id="XP_007413871.1">
    <property type="nucleotide sequence ID" value="XM_007413809.1"/>
</dbReference>
<dbReference type="HOGENOM" id="CLU_034384_7_1_1"/>
<reference evidence="11" key="1">
    <citation type="journal article" date="2011" name="Proc. Natl. Acad. Sci. U.S.A.">
        <title>Obligate biotrophy features unraveled by the genomic analysis of rust fungi.</title>
        <authorList>
            <person name="Duplessis S."/>
            <person name="Cuomo C.A."/>
            <person name="Lin Y.-C."/>
            <person name="Aerts A."/>
            <person name="Tisserant E."/>
            <person name="Veneault-Fourrey C."/>
            <person name="Joly D.L."/>
            <person name="Hacquard S."/>
            <person name="Amselem J."/>
            <person name="Cantarel B.L."/>
            <person name="Chiu R."/>
            <person name="Coutinho P.M."/>
            <person name="Feau N."/>
            <person name="Field M."/>
            <person name="Frey P."/>
            <person name="Gelhaye E."/>
            <person name="Goldberg J."/>
            <person name="Grabherr M.G."/>
            <person name="Kodira C.D."/>
            <person name="Kohler A."/>
            <person name="Kuees U."/>
            <person name="Lindquist E.A."/>
            <person name="Lucas S.M."/>
            <person name="Mago R."/>
            <person name="Mauceli E."/>
            <person name="Morin E."/>
            <person name="Murat C."/>
            <person name="Pangilinan J.L."/>
            <person name="Park R."/>
            <person name="Pearson M."/>
            <person name="Quesneville H."/>
            <person name="Rouhier N."/>
            <person name="Sakthikumar S."/>
            <person name="Salamov A.A."/>
            <person name="Schmutz J."/>
            <person name="Selles B."/>
            <person name="Shapiro H."/>
            <person name="Tanguay P."/>
            <person name="Tuskan G.A."/>
            <person name="Henrissat B."/>
            <person name="Van de Peer Y."/>
            <person name="Rouze P."/>
            <person name="Ellis J.G."/>
            <person name="Dodds P.N."/>
            <person name="Schein J.E."/>
            <person name="Zhong S."/>
            <person name="Hamelin R.C."/>
            <person name="Grigoriev I.V."/>
            <person name="Szabo L.J."/>
            <person name="Martin F."/>
        </authorList>
    </citation>
    <scope>NUCLEOTIDE SEQUENCE [LARGE SCALE GENOMIC DNA]</scope>
    <source>
        <strain evidence="11">98AG31 / pathotype 3-4-7</strain>
    </source>
</reference>
<dbReference type="VEuPathDB" id="FungiDB:MELLADRAFT_90649"/>
<dbReference type="Proteomes" id="UP000001072">
    <property type="component" value="Unassembled WGS sequence"/>
</dbReference>
<name>F4RXN5_MELLP</name>
<keyword evidence="4" id="KW-0808">Transferase</keyword>
<dbReference type="PANTHER" id="PTHR13563:SF13">
    <property type="entry name" value="TRNA METHYLTRANSFERASE 10 HOMOLOG A"/>
    <property type="match status" value="1"/>
</dbReference>
<dbReference type="EC" id="2.1.1.221" evidence="1"/>
<accession>F4RXN5</accession>
<dbReference type="CDD" id="cd18089">
    <property type="entry name" value="SPOUT_Trm10-like"/>
    <property type="match status" value="1"/>
</dbReference>
<dbReference type="GO" id="GO:0000049">
    <property type="term" value="F:tRNA binding"/>
    <property type="evidence" value="ECO:0007669"/>
    <property type="project" value="TreeGrafter"/>
</dbReference>
<evidence type="ECO:0000256" key="2">
    <source>
        <dbReference type="ARBA" id="ARBA00020451"/>
    </source>
</evidence>
<dbReference type="InParanoid" id="F4RXN5"/>
<evidence type="ECO:0000313" key="11">
    <source>
        <dbReference type="Proteomes" id="UP000001072"/>
    </source>
</evidence>
<evidence type="ECO:0000256" key="5">
    <source>
        <dbReference type="ARBA" id="ARBA00022691"/>
    </source>
</evidence>
<dbReference type="GeneID" id="18935642"/>
<dbReference type="KEGG" id="mlr:MELLADRAFT_90649"/>
<organism evidence="11">
    <name type="scientific">Melampsora larici-populina (strain 98AG31 / pathotype 3-4-7)</name>
    <name type="common">Poplar leaf rust fungus</name>
    <dbReference type="NCBI Taxonomy" id="747676"/>
    <lineage>
        <taxon>Eukaryota</taxon>
        <taxon>Fungi</taxon>
        <taxon>Dikarya</taxon>
        <taxon>Basidiomycota</taxon>
        <taxon>Pucciniomycotina</taxon>
        <taxon>Pucciniomycetes</taxon>
        <taxon>Pucciniales</taxon>
        <taxon>Melampsoraceae</taxon>
        <taxon>Melampsora</taxon>
    </lineage>
</organism>
<keyword evidence="3" id="KW-0489">Methyltransferase</keyword>
<dbReference type="PROSITE" id="PS51675">
    <property type="entry name" value="SAM_MT_TRM10"/>
    <property type="match status" value="1"/>
</dbReference>
<dbReference type="GO" id="GO:0052905">
    <property type="term" value="F:tRNA (guanosine(9)-N1)-methyltransferase activity"/>
    <property type="evidence" value="ECO:0007669"/>
    <property type="project" value="UniProtKB-EC"/>
</dbReference>
<evidence type="ECO:0000256" key="8">
    <source>
        <dbReference type="ARBA" id="ARBA00048434"/>
    </source>
</evidence>
<keyword evidence="5" id="KW-0949">S-adenosyl-L-methionine</keyword>
<feature type="domain" description="SAM-dependent MTase TRM10-type" evidence="9">
    <location>
        <begin position="18"/>
        <end position="239"/>
    </location>
</feature>
<dbReference type="InterPro" id="IPR038459">
    <property type="entry name" value="MT_TRM10-typ_sf"/>
</dbReference>
<dbReference type="PANTHER" id="PTHR13563">
    <property type="entry name" value="TRNA (GUANINE-9-) METHYLTRANSFERASE"/>
    <property type="match status" value="1"/>
</dbReference>
<dbReference type="OrthoDB" id="278300at2759"/>
<dbReference type="Gene3D" id="3.40.1280.30">
    <property type="match status" value="1"/>
</dbReference>
<evidence type="ECO:0000256" key="3">
    <source>
        <dbReference type="ARBA" id="ARBA00022603"/>
    </source>
</evidence>
<dbReference type="GO" id="GO:0005634">
    <property type="term" value="C:nucleus"/>
    <property type="evidence" value="ECO:0007669"/>
    <property type="project" value="TreeGrafter"/>
</dbReference>
<dbReference type="eggNOG" id="KOG2967">
    <property type="taxonomic scope" value="Eukaryota"/>
</dbReference>
<dbReference type="SMR" id="F4RXN5"/>
<protein>
    <recommendedName>
        <fullName evidence="2">tRNA (guanine(9)-N1)-methyltransferase</fullName>
        <ecNumber evidence="1">2.1.1.221</ecNumber>
    </recommendedName>
    <alternativeName>
        <fullName evidence="7">tRNA methyltransferase 10</fullName>
    </alternativeName>
    <alternativeName>
        <fullName evidence="6">tRNA(m1G9)-methyltransferase</fullName>
    </alternativeName>
</protein>
<dbReference type="InterPro" id="IPR007356">
    <property type="entry name" value="tRNA_m1G_MeTrfase_euk"/>
</dbReference>
<keyword evidence="11" id="KW-1185">Reference proteome</keyword>
<evidence type="ECO:0000313" key="10">
    <source>
        <dbReference type="EMBL" id="EGG02758.1"/>
    </source>
</evidence>
<evidence type="ECO:0000256" key="4">
    <source>
        <dbReference type="ARBA" id="ARBA00022679"/>
    </source>
</evidence>
<dbReference type="AlphaFoldDB" id="F4RXN5"/>
<dbReference type="GO" id="GO:0002939">
    <property type="term" value="P:tRNA N1-guanine methylation"/>
    <property type="evidence" value="ECO:0007669"/>
    <property type="project" value="EnsemblFungi"/>
</dbReference>
<proteinExistence type="predicted"/>
<evidence type="ECO:0000256" key="1">
    <source>
        <dbReference type="ARBA" id="ARBA00012797"/>
    </source>
</evidence>
<dbReference type="InterPro" id="IPR028564">
    <property type="entry name" value="MT_TRM10-typ"/>
</dbReference>
<evidence type="ECO:0000256" key="7">
    <source>
        <dbReference type="ARBA" id="ARBA00032166"/>
    </source>
</evidence>